<accession>A0A173TSV6</accession>
<name>A0A173TSV6_9FIRM</name>
<dbReference type="Pfam" id="PF06152">
    <property type="entry name" value="Phage_min_cap2"/>
    <property type="match status" value="1"/>
</dbReference>
<proteinExistence type="predicted"/>
<dbReference type="GO" id="GO:0008237">
    <property type="term" value="F:metallopeptidase activity"/>
    <property type="evidence" value="ECO:0007669"/>
    <property type="project" value="InterPro"/>
</dbReference>
<protein>
    <submittedName>
        <fullName evidence="1">Phage minor capsid protein 2</fullName>
    </submittedName>
</protein>
<dbReference type="InterPro" id="IPR009319">
    <property type="entry name" value="Phage_A118_VSP1"/>
</dbReference>
<dbReference type="EMBL" id="CYXR01000019">
    <property type="protein sequence ID" value="CUN06032.1"/>
    <property type="molecule type" value="Genomic_DNA"/>
</dbReference>
<sequence length="633" mass="73184">MRDDYKEKIASKIAARYISLEERILQDIARRIKKTGEITSTADWQINRLRILGYSSEDIEREIKKVLDASYPEMFELYDKVIDWEYVRNKDIYEQINAEFIPYEENRQLQQITDAIIQQSLEDLENVTKSLGFYLDYNGRKVLTPLSQVYTNYLDNACFDVVTGAFDYGSVLRRVVTQLTNSGLRKIEYGSGYASRVEVAARRAVMTGVANLTGEIADYNAKKLGTEYFEVEWHAGARPTHAVWQGQVWTKEQLYSVCGLGTVTGLLGANCYHTYYPFFPGISQRNWSDEWLEAQNRKESKPKEFRGKEYTLYEAKQRQRQMETAMRAQREKVQMLQDGGADQQEIMLQKAKYQGQLGEYAAFSRKMGLKEERERIYIDGRGRIAPSKDALKTAQKIMNTDYLFERGKIANILGVSKKAVDFGKMDEKSRKSVYNGVKKVLDQFPELRGYTKKVLYDPNIKGYAMSESMRGVLKISSKFSDYEDLKRRYNRDVRVQFHPAGTDADAIIIHEMGHQLDGYLTRKGVWGGNVSIYGTIRTSVAVKREVLQQLGYFDYIRAERAEWTRMGYKGSELAEALEFSKKEFITKHVSGYANKNEKEFFAECFAEYLMSERPREAAKIFGEVLKEIMEGLR</sequence>
<organism evidence="1 2">
    <name type="scientific">Coprococcus comes</name>
    <dbReference type="NCBI Taxonomy" id="410072"/>
    <lineage>
        <taxon>Bacteria</taxon>
        <taxon>Bacillati</taxon>
        <taxon>Bacillota</taxon>
        <taxon>Clostridia</taxon>
        <taxon>Lachnospirales</taxon>
        <taxon>Lachnospiraceae</taxon>
        <taxon>Coprococcus</taxon>
    </lineage>
</organism>
<evidence type="ECO:0000313" key="2">
    <source>
        <dbReference type="Proteomes" id="UP000095727"/>
    </source>
</evidence>
<dbReference type="SUPFAM" id="SSF55486">
    <property type="entry name" value="Metalloproteases ('zincins'), catalytic domain"/>
    <property type="match status" value="1"/>
</dbReference>
<dbReference type="GO" id="GO:0005198">
    <property type="term" value="F:structural molecule activity"/>
    <property type="evidence" value="ECO:0007669"/>
    <property type="project" value="InterPro"/>
</dbReference>
<dbReference type="Proteomes" id="UP000095727">
    <property type="component" value="Unassembled WGS sequence"/>
</dbReference>
<evidence type="ECO:0000313" key="1">
    <source>
        <dbReference type="EMBL" id="CUN06032.1"/>
    </source>
</evidence>
<dbReference type="InterPro" id="IPR024079">
    <property type="entry name" value="MetalloPept_cat_dom_sf"/>
</dbReference>
<reference evidence="1 2" key="1">
    <citation type="submission" date="2015-09" db="EMBL/GenBank/DDBJ databases">
        <authorList>
            <consortium name="Pathogen Informatics"/>
        </authorList>
    </citation>
    <scope>NUCLEOTIDE SEQUENCE [LARGE SCALE GENOMIC DNA]</scope>
    <source>
        <strain evidence="1 2">2789STDY5834962</strain>
    </source>
</reference>
<dbReference type="RefSeq" id="WP_242854875.1">
    <property type="nucleotide sequence ID" value="NZ_CYXR01000019.1"/>
</dbReference>
<dbReference type="Gene3D" id="3.40.390.10">
    <property type="entry name" value="Collagenase (Catalytic Domain)"/>
    <property type="match status" value="1"/>
</dbReference>
<gene>
    <name evidence="1" type="ORF">ERS852574_02441</name>
</gene>
<dbReference type="AlphaFoldDB" id="A0A173TSV6"/>